<evidence type="ECO:0000256" key="1">
    <source>
        <dbReference type="ARBA" id="ARBA00001968"/>
    </source>
</evidence>
<protein>
    <recommendedName>
        <fullName evidence="2">Putative 4-hydroxy-4-methyl-2-oxoglutarate aldolase</fullName>
    </recommendedName>
    <alternativeName>
        <fullName evidence="3">Regulator of ribonuclease activity homolog</fullName>
    </alternativeName>
    <alternativeName>
        <fullName evidence="4">RraA-like protein</fullName>
    </alternativeName>
</protein>
<evidence type="ECO:0000256" key="5">
    <source>
        <dbReference type="PIRSR" id="PIRSR605493-1"/>
    </source>
</evidence>
<dbReference type="Pfam" id="PF03737">
    <property type="entry name" value="RraA-like"/>
    <property type="match status" value="1"/>
</dbReference>
<feature type="binding site" evidence="5">
    <location>
        <begin position="103"/>
        <end position="106"/>
    </location>
    <ligand>
        <name>substrate</name>
    </ligand>
</feature>
<comment type="cofactor">
    <cofactor evidence="5">
        <name>Mg(2+)</name>
        <dbReference type="ChEBI" id="CHEBI:18420"/>
    </cofactor>
</comment>
<comment type="cofactor">
    <cofactor evidence="1">
        <name>a divalent metal cation</name>
        <dbReference type="ChEBI" id="CHEBI:60240"/>
    </cofactor>
</comment>
<dbReference type="CDD" id="cd16841">
    <property type="entry name" value="RraA_family"/>
    <property type="match status" value="1"/>
</dbReference>
<dbReference type="EMBL" id="FNOI01000009">
    <property type="protein sequence ID" value="SDX55910.1"/>
    <property type="molecule type" value="Genomic_DNA"/>
</dbReference>
<dbReference type="InterPro" id="IPR005493">
    <property type="entry name" value="RraA/RraA-like"/>
</dbReference>
<keyword evidence="5" id="KW-0460">Magnesium</keyword>
<evidence type="ECO:0000256" key="4">
    <source>
        <dbReference type="ARBA" id="ARBA00030169"/>
    </source>
</evidence>
<dbReference type="Gene3D" id="3.50.30.40">
    <property type="entry name" value="Ribonuclease E inhibitor RraA/RraA-like"/>
    <property type="match status" value="1"/>
</dbReference>
<dbReference type="PANTHER" id="PTHR33254:SF4">
    <property type="entry name" value="4-HYDROXY-4-METHYL-2-OXOGLUTARATE ALDOLASE 3-RELATED"/>
    <property type="match status" value="1"/>
</dbReference>
<evidence type="ECO:0000313" key="6">
    <source>
        <dbReference type="EMBL" id="SDX55910.1"/>
    </source>
</evidence>
<proteinExistence type="predicted"/>
<name>A0A1H3CPE8_9RHOB</name>
<dbReference type="OrthoDB" id="9812532at2"/>
<accession>A0A1H3CPE8</accession>
<dbReference type="InterPro" id="IPR036704">
    <property type="entry name" value="RraA/RraA-like_sf"/>
</dbReference>
<keyword evidence="5" id="KW-0479">Metal-binding</keyword>
<dbReference type="RefSeq" id="WP_089948439.1">
    <property type="nucleotide sequence ID" value="NZ_FNOI01000009.1"/>
</dbReference>
<feature type="binding site" evidence="5">
    <location>
        <position position="126"/>
    </location>
    <ligand>
        <name>Mg(2+)</name>
        <dbReference type="ChEBI" id="CHEBI:18420"/>
    </ligand>
</feature>
<dbReference type="SUPFAM" id="SSF89562">
    <property type="entry name" value="RraA-like"/>
    <property type="match status" value="1"/>
</dbReference>
<gene>
    <name evidence="6" type="ORF">SAMN04488001_3506</name>
</gene>
<dbReference type="GO" id="GO:0046872">
    <property type="term" value="F:metal ion binding"/>
    <property type="evidence" value="ECO:0007669"/>
    <property type="project" value="UniProtKB-KW"/>
</dbReference>
<sequence length="230" mass="24032">MNTPLPNIPKYVIDEDPGAFPQDLLAQMNQLDTPMLGHILWWGHMDTGIKASRDFGPRIAGRALTVQCPGADSTMLHHAVGLARQGDILVIDRLGDQTYACLGDGVAAAAMRAGIIGAIIDGPCTDADEMVELGFPVWCRGTSPVTTRLLDSGGSVHRPVSVGGIAVVPGAAIIADASGVFALSQPDALRATEIALTRAALVEERRKTRATDLTLGQLSGATAMVERGTA</sequence>
<reference evidence="7" key="1">
    <citation type="submission" date="2016-10" db="EMBL/GenBank/DDBJ databases">
        <authorList>
            <person name="Varghese N."/>
            <person name="Submissions S."/>
        </authorList>
    </citation>
    <scope>NUCLEOTIDE SEQUENCE [LARGE SCALE GENOMIC DNA]</scope>
    <source>
        <strain evidence="7">DSM 26922</strain>
    </source>
</reference>
<dbReference type="PANTHER" id="PTHR33254">
    <property type="entry name" value="4-HYDROXY-4-METHYL-2-OXOGLUTARATE ALDOLASE 3-RELATED"/>
    <property type="match status" value="1"/>
</dbReference>
<evidence type="ECO:0000256" key="3">
    <source>
        <dbReference type="ARBA" id="ARBA00029596"/>
    </source>
</evidence>
<dbReference type="STRING" id="670155.SAMN04488001_3506"/>
<organism evidence="6 7">
    <name type="scientific">Litoreibacter albidus</name>
    <dbReference type="NCBI Taxonomy" id="670155"/>
    <lineage>
        <taxon>Bacteria</taxon>
        <taxon>Pseudomonadati</taxon>
        <taxon>Pseudomonadota</taxon>
        <taxon>Alphaproteobacteria</taxon>
        <taxon>Rhodobacterales</taxon>
        <taxon>Roseobacteraceae</taxon>
        <taxon>Litoreibacter</taxon>
    </lineage>
</organism>
<keyword evidence="7" id="KW-1185">Reference proteome</keyword>
<evidence type="ECO:0000256" key="2">
    <source>
        <dbReference type="ARBA" id="ARBA00016549"/>
    </source>
</evidence>
<dbReference type="Proteomes" id="UP000199441">
    <property type="component" value="Unassembled WGS sequence"/>
</dbReference>
<dbReference type="AlphaFoldDB" id="A0A1H3CPE8"/>
<evidence type="ECO:0000313" key="7">
    <source>
        <dbReference type="Proteomes" id="UP000199441"/>
    </source>
</evidence>